<organism evidence="3 4">
    <name type="scientific">Sphingomonas vulcanisoli</name>
    <dbReference type="NCBI Taxonomy" id="1658060"/>
    <lineage>
        <taxon>Bacteria</taxon>
        <taxon>Pseudomonadati</taxon>
        <taxon>Pseudomonadota</taxon>
        <taxon>Alphaproteobacteria</taxon>
        <taxon>Sphingomonadales</taxon>
        <taxon>Sphingomonadaceae</taxon>
        <taxon>Sphingomonas</taxon>
    </lineage>
</organism>
<dbReference type="InterPro" id="IPR035919">
    <property type="entry name" value="EAL_sf"/>
</dbReference>
<protein>
    <submittedName>
        <fullName evidence="3">Diguanylate cyclase (GGDEF)-like protein</fullName>
    </submittedName>
</protein>
<evidence type="ECO:0000259" key="2">
    <source>
        <dbReference type="PROSITE" id="PS50887"/>
    </source>
</evidence>
<dbReference type="PROSITE" id="PS50883">
    <property type="entry name" value="EAL"/>
    <property type="match status" value="1"/>
</dbReference>
<evidence type="ECO:0000313" key="3">
    <source>
        <dbReference type="EMBL" id="NIJ08088.1"/>
    </source>
</evidence>
<feature type="domain" description="GGDEF" evidence="2">
    <location>
        <begin position="169"/>
        <end position="302"/>
    </location>
</feature>
<dbReference type="InterPro" id="IPR029787">
    <property type="entry name" value="Nucleotide_cyclase"/>
</dbReference>
<dbReference type="InterPro" id="IPR000160">
    <property type="entry name" value="GGDEF_dom"/>
</dbReference>
<dbReference type="PROSITE" id="PS50887">
    <property type="entry name" value="GGDEF"/>
    <property type="match status" value="1"/>
</dbReference>
<dbReference type="CDD" id="cd01948">
    <property type="entry name" value="EAL"/>
    <property type="match status" value="1"/>
</dbReference>
<dbReference type="PANTHER" id="PTHR33121:SF79">
    <property type="entry name" value="CYCLIC DI-GMP PHOSPHODIESTERASE PDED-RELATED"/>
    <property type="match status" value="1"/>
</dbReference>
<dbReference type="InterPro" id="IPR043128">
    <property type="entry name" value="Rev_trsase/Diguanyl_cyclase"/>
</dbReference>
<dbReference type="PANTHER" id="PTHR33121">
    <property type="entry name" value="CYCLIC DI-GMP PHOSPHODIESTERASE PDEF"/>
    <property type="match status" value="1"/>
</dbReference>
<keyword evidence="4" id="KW-1185">Reference proteome</keyword>
<dbReference type="InterPro" id="IPR050706">
    <property type="entry name" value="Cyclic-di-GMP_PDE-like"/>
</dbReference>
<dbReference type="InterPro" id="IPR001633">
    <property type="entry name" value="EAL_dom"/>
</dbReference>
<proteinExistence type="predicted"/>
<dbReference type="NCBIfam" id="TIGR00254">
    <property type="entry name" value="GGDEF"/>
    <property type="match status" value="1"/>
</dbReference>
<dbReference type="SUPFAM" id="SSF55073">
    <property type="entry name" value="Nucleotide cyclase"/>
    <property type="match status" value="1"/>
</dbReference>
<name>A0ABX0TSN1_9SPHN</name>
<dbReference type="SMART" id="SM00267">
    <property type="entry name" value="GGDEF"/>
    <property type="match status" value="1"/>
</dbReference>
<dbReference type="Pfam" id="PF00563">
    <property type="entry name" value="EAL"/>
    <property type="match status" value="1"/>
</dbReference>
<evidence type="ECO:0000313" key="4">
    <source>
        <dbReference type="Proteomes" id="UP000727456"/>
    </source>
</evidence>
<comment type="caution">
    <text evidence="3">The sequence shown here is derived from an EMBL/GenBank/DDBJ whole genome shotgun (WGS) entry which is preliminary data.</text>
</comment>
<feature type="domain" description="EAL" evidence="1">
    <location>
        <begin position="309"/>
        <end position="565"/>
    </location>
</feature>
<reference evidence="3 4" key="1">
    <citation type="submission" date="2020-03" db="EMBL/GenBank/DDBJ databases">
        <title>Genomic Encyclopedia of Type Strains, Phase III (KMG-III): the genomes of soil and plant-associated and newly described type strains.</title>
        <authorList>
            <person name="Whitman W."/>
        </authorList>
    </citation>
    <scope>NUCLEOTIDE SEQUENCE [LARGE SCALE GENOMIC DNA]</scope>
    <source>
        <strain evidence="3 4">CECT 8804</strain>
    </source>
</reference>
<evidence type="ECO:0000259" key="1">
    <source>
        <dbReference type="PROSITE" id="PS50883"/>
    </source>
</evidence>
<gene>
    <name evidence="3" type="ORF">FHS31_001698</name>
</gene>
<dbReference type="Proteomes" id="UP000727456">
    <property type="component" value="Unassembled WGS sequence"/>
</dbReference>
<dbReference type="RefSeq" id="WP_243843344.1">
    <property type="nucleotide sequence ID" value="NZ_JAAOZC010000003.1"/>
</dbReference>
<dbReference type="SMART" id="SM00052">
    <property type="entry name" value="EAL"/>
    <property type="match status" value="1"/>
</dbReference>
<sequence>MSRIVRESATPVVSPSDARLAVSRDPHLQAYIEALPIAAAVASMERQTSRVFVGNQAFWNVLRNAASPDDLRGLREAVDRFAAGNAPSEQFNWREPGLGGRHFQVHLAPIASRLDPGPLTLLTMIDCTTAIETERSLRSEMLLDSLTGLPNRVAFEEAVEGAAAEDGDPALAVLIVNLKRFSRVNESIGSLAGDELIITVARRMVGAMREGDLLARLGADEFGVLVRLIEGPGDTLHVARRLQSTIGTPIRLAQIELRIECAIGCALWHESLASSDELIRHGQVALKQAKKSGRIEIYQPGELAHARRGLRMETELRQAIDNGEIRFDFQPLVELRSGRVAGFEALARWSHPERGAIQPADFIPVAEESGLILPLGQLAIDTALRTLADWDRQAGSTLPVYISVNVSPVQLARESVATVVSDALARHGIDGSRLTLEVTESSIIADPDRAARLLGELKAHSCRIAMDDFGTGYSSLASLQKLPIDVLKIDRQFVAAMHDDRDSTAIVRAILAMASALGMKTIAEGIEDQSAANLLDVLGCDIGQGFWFARAIQADAAFAFLQQHGFKRAA</sequence>
<accession>A0ABX0TSN1</accession>
<dbReference type="Gene3D" id="3.30.70.270">
    <property type="match status" value="1"/>
</dbReference>
<dbReference type="SUPFAM" id="SSF141868">
    <property type="entry name" value="EAL domain-like"/>
    <property type="match status" value="1"/>
</dbReference>
<dbReference type="CDD" id="cd01949">
    <property type="entry name" value="GGDEF"/>
    <property type="match status" value="1"/>
</dbReference>
<dbReference type="Gene3D" id="3.20.20.450">
    <property type="entry name" value="EAL domain"/>
    <property type="match status" value="1"/>
</dbReference>
<dbReference type="Pfam" id="PF00990">
    <property type="entry name" value="GGDEF"/>
    <property type="match status" value="1"/>
</dbReference>
<dbReference type="EMBL" id="JAAOZC010000003">
    <property type="protein sequence ID" value="NIJ08088.1"/>
    <property type="molecule type" value="Genomic_DNA"/>
</dbReference>